<dbReference type="InterPro" id="IPR029063">
    <property type="entry name" value="SAM-dependent_MTases_sf"/>
</dbReference>
<protein>
    <submittedName>
        <fullName evidence="2">Methyltransferase, FkbM family</fullName>
    </submittedName>
</protein>
<gene>
    <name evidence="2" type="ORF">SAMN05421830_102313</name>
</gene>
<evidence type="ECO:0000259" key="1">
    <source>
        <dbReference type="Pfam" id="PF05050"/>
    </source>
</evidence>
<comment type="caution">
    <text evidence="2">The sequence shown here is derived from an EMBL/GenBank/DDBJ whole genome shotgun (WGS) entry which is preliminary data.</text>
</comment>
<keyword evidence="3" id="KW-1185">Reference proteome</keyword>
<dbReference type="AlphaFoldDB" id="A0A8G2C1A2"/>
<feature type="domain" description="Methyltransferase FkbM" evidence="1">
    <location>
        <begin position="44"/>
        <end position="210"/>
    </location>
</feature>
<name>A0A8G2C1A2_DESNO</name>
<organism evidence="2 3">
    <name type="scientific">Desulfomicrobium norvegicum (strain DSM 1741 / NCIMB 8310)</name>
    <name type="common">Desulfovibrio baculatus (strain Norway 4)</name>
    <name type="synonym">Desulfovibrio desulfuricans (strain Norway 4)</name>
    <dbReference type="NCBI Taxonomy" id="52561"/>
    <lineage>
        <taxon>Bacteria</taxon>
        <taxon>Pseudomonadati</taxon>
        <taxon>Thermodesulfobacteriota</taxon>
        <taxon>Desulfovibrionia</taxon>
        <taxon>Desulfovibrionales</taxon>
        <taxon>Desulfomicrobiaceae</taxon>
        <taxon>Desulfomicrobium</taxon>
    </lineage>
</organism>
<dbReference type="EMBL" id="FOTO01000002">
    <property type="protein sequence ID" value="SFL46976.1"/>
    <property type="molecule type" value="Genomic_DNA"/>
</dbReference>
<evidence type="ECO:0000313" key="3">
    <source>
        <dbReference type="Proteomes" id="UP000199581"/>
    </source>
</evidence>
<dbReference type="Proteomes" id="UP000199581">
    <property type="component" value="Unassembled WGS sequence"/>
</dbReference>
<dbReference type="SUPFAM" id="SSF53335">
    <property type="entry name" value="S-adenosyl-L-methionine-dependent methyltransferases"/>
    <property type="match status" value="1"/>
</dbReference>
<dbReference type="GO" id="GO:0008168">
    <property type="term" value="F:methyltransferase activity"/>
    <property type="evidence" value="ECO:0007669"/>
    <property type="project" value="UniProtKB-KW"/>
</dbReference>
<evidence type="ECO:0000313" key="2">
    <source>
        <dbReference type="EMBL" id="SFL46976.1"/>
    </source>
</evidence>
<accession>A0A8G2C1A2</accession>
<proteinExistence type="predicted"/>
<dbReference type="NCBIfam" id="TIGR01444">
    <property type="entry name" value="fkbM_fam"/>
    <property type="match status" value="1"/>
</dbReference>
<dbReference type="InterPro" id="IPR006342">
    <property type="entry name" value="FkbM_mtfrase"/>
</dbReference>
<sequence length="232" mass="26759">MFRSFLQKLVSKNRGQISYSQCGEDVIVRFVFNSLNIARPSYIDIGAHHPFYLNNTAILYANGSRGINIEPNKAMLKSFKQHRPKDINLNFCVGKEDGFIDYYIMDISTLNTASKDEAIRLEANTERRIIDVVQVPVKNINRIIDEYSNGIFPHFLTLDVEGFDEVILKSIDFEKTSPQIICVETLTYTEFTVSEKKDSLILYLKSKNYSIYADTYINTLLVRNDVWKKSNL</sequence>
<reference evidence="2 3" key="1">
    <citation type="submission" date="2016-10" db="EMBL/GenBank/DDBJ databases">
        <authorList>
            <person name="Varghese N."/>
            <person name="Submissions S."/>
        </authorList>
    </citation>
    <scope>NUCLEOTIDE SEQUENCE [LARGE SCALE GENOMIC DNA]</scope>
    <source>
        <strain evidence="2 3">DSM 1741</strain>
    </source>
</reference>
<dbReference type="Pfam" id="PF05050">
    <property type="entry name" value="Methyltransf_21"/>
    <property type="match status" value="1"/>
</dbReference>
<dbReference type="Gene3D" id="3.40.50.150">
    <property type="entry name" value="Vaccinia Virus protein VP39"/>
    <property type="match status" value="1"/>
</dbReference>
<keyword evidence="2" id="KW-0489">Methyltransferase</keyword>
<dbReference type="GO" id="GO:0032259">
    <property type="term" value="P:methylation"/>
    <property type="evidence" value="ECO:0007669"/>
    <property type="project" value="UniProtKB-KW"/>
</dbReference>
<keyword evidence="2" id="KW-0808">Transferase</keyword>